<keyword evidence="2" id="KW-1185">Reference proteome</keyword>
<evidence type="ECO:0000313" key="2">
    <source>
        <dbReference type="Proteomes" id="UP000563906"/>
    </source>
</evidence>
<dbReference type="AlphaFoldDB" id="A0A839AKY2"/>
<dbReference type="RefSeq" id="WP_182124245.1">
    <property type="nucleotide sequence ID" value="NZ_JACGLS010000001.1"/>
</dbReference>
<evidence type="ECO:0000313" key="1">
    <source>
        <dbReference type="EMBL" id="MBA6155763.1"/>
    </source>
</evidence>
<proteinExistence type="predicted"/>
<comment type="caution">
    <text evidence="1">The sequence shown here is derived from an EMBL/GenBank/DDBJ whole genome shotgun (WGS) entry which is preliminary data.</text>
</comment>
<dbReference type="EMBL" id="JACGLS010000001">
    <property type="protein sequence ID" value="MBA6155763.1"/>
    <property type="molecule type" value="Genomic_DNA"/>
</dbReference>
<reference evidence="1 2" key="1">
    <citation type="submission" date="2020-07" db="EMBL/GenBank/DDBJ databases">
        <title>Bacterium isolated from marine sediment.</title>
        <authorList>
            <person name="Shang D."/>
            <person name="Du Z.-J."/>
        </authorList>
    </citation>
    <scope>NUCLEOTIDE SEQUENCE [LARGE SCALE GENOMIC DNA]</scope>
    <source>
        <strain evidence="1 2">S7007</strain>
    </source>
</reference>
<sequence>MVLFFFSCAKEKRYQDYNENEFYEAQGIITKVYQTSSVFDESYNKLMDYTYAINDSIFLEGKEKEFYKAWNIGQPIVVLVHKKDSSISFYARDGIVRSFSEKQLEMFNTILEIDRLKK</sequence>
<dbReference type="Proteomes" id="UP000563906">
    <property type="component" value="Unassembled WGS sequence"/>
</dbReference>
<name>A0A839AKY2_9FLAO</name>
<accession>A0A839AKY2</accession>
<protein>
    <submittedName>
        <fullName evidence="1">Uncharacterized protein</fullName>
    </submittedName>
</protein>
<gene>
    <name evidence="1" type="ORF">H3Z83_04395</name>
</gene>
<organism evidence="1 2">
    <name type="scientific">Tenacibaculum pelagium</name>
    <dbReference type="NCBI Taxonomy" id="2759527"/>
    <lineage>
        <taxon>Bacteria</taxon>
        <taxon>Pseudomonadati</taxon>
        <taxon>Bacteroidota</taxon>
        <taxon>Flavobacteriia</taxon>
        <taxon>Flavobacteriales</taxon>
        <taxon>Flavobacteriaceae</taxon>
        <taxon>Tenacibaculum</taxon>
    </lineage>
</organism>